<dbReference type="EMBL" id="RCMV01003836">
    <property type="protein sequence ID" value="KAG3197286.1"/>
    <property type="molecule type" value="Genomic_DNA"/>
</dbReference>
<evidence type="ECO:0000313" key="3">
    <source>
        <dbReference type="EMBL" id="KAG3197286.1"/>
    </source>
</evidence>
<evidence type="ECO:0000313" key="4">
    <source>
        <dbReference type="Proteomes" id="UP000736787"/>
    </source>
</evidence>
<dbReference type="Proteomes" id="UP000736787">
    <property type="component" value="Unassembled WGS sequence"/>
</dbReference>
<dbReference type="EMBL" id="RCMK01003297">
    <property type="protein sequence ID" value="KAG2875674.1"/>
    <property type="molecule type" value="Genomic_DNA"/>
</dbReference>
<comment type="caution">
    <text evidence="2">The sequence shown here is derived from an EMBL/GenBank/DDBJ whole genome shotgun (WGS) entry which is preliminary data.</text>
</comment>
<proteinExistence type="predicted"/>
<gene>
    <name evidence="2" type="ORF">PC117_g27388</name>
    <name evidence="3" type="ORF">PC129_g24561</name>
</gene>
<evidence type="ECO:0000313" key="2">
    <source>
        <dbReference type="EMBL" id="KAG2875674.1"/>
    </source>
</evidence>
<accession>A0A8T1ACR0</accession>
<dbReference type="AlphaFoldDB" id="A0A8T1ACR0"/>
<name>A0A8T1ACR0_9STRA</name>
<sequence>MAGTAVTSDSGAARDMTAGGVSPRKEEDAKGTRSGVPAGWPSAAKGKGSVVTL</sequence>
<feature type="compositionally biased region" description="Polar residues" evidence="1">
    <location>
        <begin position="1"/>
        <end position="10"/>
    </location>
</feature>
<reference evidence="2" key="1">
    <citation type="submission" date="2018-10" db="EMBL/GenBank/DDBJ databases">
        <title>Effector identification in a new, highly contiguous assembly of the strawberry crown rot pathogen Phytophthora cactorum.</title>
        <authorList>
            <person name="Armitage A.D."/>
            <person name="Nellist C.F."/>
            <person name="Bates H."/>
            <person name="Vickerstaff R.J."/>
            <person name="Harrison R.J."/>
        </authorList>
    </citation>
    <scope>NUCLEOTIDE SEQUENCE</scope>
    <source>
        <strain evidence="2">4040</strain>
        <strain evidence="3">P421</strain>
    </source>
</reference>
<evidence type="ECO:0000256" key="1">
    <source>
        <dbReference type="SAM" id="MobiDB-lite"/>
    </source>
</evidence>
<feature type="region of interest" description="Disordered" evidence="1">
    <location>
        <begin position="1"/>
        <end position="53"/>
    </location>
</feature>
<dbReference type="Proteomes" id="UP000760860">
    <property type="component" value="Unassembled WGS sequence"/>
</dbReference>
<organism evidence="2 4">
    <name type="scientific">Phytophthora cactorum</name>
    <dbReference type="NCBI Taxonomy" id="29920"/>
    <lineage>
        <taxon>Eukaryota</taxon>
        <taxon>Sar</taxon>
        <taxon>Stramenopiles</taxon>
        <taxon>Oomycota</taxon>
        <taxon>Peronosporomycetes</taxon>
        <taxon>Peronosporales</taxon>
        <taxon>Peronosporaceae</taxon>
        <taxon>Phytophthora</taxon>
    </lineage>
</organism>
<protein>
    <submittedName>
        <fullName evidence="2">Uncharacterized protein</fullName>
    </submittedName>
</protein>